<dbReference type="Pfam" id="PF10722">
    <property type="entry name" value="YbjN"/>
    <property type="match status" value="1"/>
</dbReference>
<dbReference type="Proteomes" id="UP000319986">
    <property type="component" value="Unassembled WGS sequence"/>
</dbReference>
<dbReference type="RefSeq" id="WP_141328850.1">
    <property type="nucleotide sequence ID" value="NZ_BJNT01000005.1"/>
</dbReference>
<dbReference type="InterPro" id="IPR019660">
    <property type="entry name" value="Put_sensory_transdc_reg_YbjN"/>
</dbReference>
<evidence type="ECO:0000313" key="2">
    <source>
        <dbReference type="Proteomes" id="UP000319986"/>
    </source>
</evidence>
<protein>
    <recommendedName>
        <fullName evidence="3">Sensory transduction regulator</fullName>
    </recommendedName>
</protein>
<gene>
    <name evidence="1" type="ORF">CVA01_08510</name>
</gene>
<dbReference type="GeneID" id="82886995"/>
<accession>A0A4Y4C311</accession>
<name>A0A4Y4C311_9CORY</name>
<comment type="caution">
    <text evidence="1">The sequence shown here is derived from an EMBL/GenBank/DDBJ whole genome shotgun (WGS) entry which is preliminary data.</text>
</comment>
<sequence length="163" mass="18609">MSDTDTNSDFRTDDLTGCVPDIVLRPVTRHRVMDALERAGIAYTVDVDREVSGRWENGRIWFDRAGKDNAVLSVTGYWKGWLPEDRRRELLETCNDWNERMLYPHAYVSTDDDGDLHVVGHHAVDCTFGVTDEQLYQHIDSAAAVMRCLFGDLTEQYPEGVPD</sequence>
<reference evidence="1 2" key="1">
    <citation type="submission" date="2019-06" db="EMBL/GenBank/DDBJ databases">
        <title>Whole genome shotgun sequence of Corynebacterium variabile NBRC 15286.</title>
        <authorList>
            <person name="Hosoyama A."/>
            <person name="Uohara A."/>
            <person name="Ohji S."/>
            <person name="Ichikawa N."/>
        </authorList>
    </citation>
    <scope>NUCLEOTIDE SEQUENCE [LARGE SCALE GENOMIC DNA]</scope>
    <source>
        <strain evidence="1 2">NBRC 15286</strain>
    </source>
</reference>
<evidence type="ECO:0008006" key="3">
    <source>
        <dbReference type="Google" id="ProtNLM"/>
    </source>
</evidence>
<dbReference type="AlphaFoldDB" id="A0A4Y4C311"/>
<evidence type="ECO:0000313" key="1">
    <source>
        <dbReference type="EMBL" id="GEC85537.1"/>
    </source>
</evidence>
<proteinExistence type="predicted"/>
<organism evidence="1 2">
    <name type="scientific">Corynebacterium variabile</name>
    <dbReference type="NCBI Taxonomy" id="1727"/>
    <lineage>
        <taxon>Bacteria</taxon>
        <taxon>Bacillati</taxon>
        <taxon>Actinomycetota</taxon>
        <taxon>Actinomycetes</taxon>
        <taxon>Mycobacteriales</taxon>
        <taxon>Corynebacteriaceae</taxon>
        <taxon>Corynebacterium</taxon>
    </lineage>
</organism>
<dbReference type="EMBL" id="BJNT01000005">
    <property type="protein sequence ID" value="GEC85537.1"/>
    <property type="molecule type" value="Genomic_DNA"/>
</dbReference>